<reference evidence="2 3" key="1">
    <citation type="journal article" date="2018" name="BMC Genomics">
        <title>Comparative genome analyses reveal sequence features reflecting distinct modes of host-adaptation between dicot and monocot powdery mildew.</title>
        <authorList>
            <person name="Wu Y."/>
            <person name="Ma X."/>
            <person name="Pan Z."/>
            <person name="Kale S.D."/>
            <person name="Song Y."/>
            <person name="King H."/>
            <person name="Zhang Q."/>
            <person name="Presley C."/>
            <person name="Deng X."/>
            <person name="Wei C.I."/>
            <person name="Xiao S."/>
        </authorList>
    </citation>
    <scope>NUCLEOTIDE SEQUENCE [LARGE SCALE GENOMIC DNA]</scope>
    <source>
        <strain evidence="2">UMSG1</strain>
    </source>
</reference>
<evidence type="ECO:0000313" key="3">
    <source>
        <dbReference type="Proteomes" id="UP000285326"/>
    </source>
</evidence>
<feature type="region of interest" description="Disordered" evidence="1">
    <location>
        <begin position="1"/>
        <end position="44"/>
    </location>
</feature>
<feature type="compositionally biased region" description="Polar residues" evidence="1">
    <location>
        <begin position="15"/>
        <end position="27"/>
    </location>
</feature>
<dbReference type="EMBL" id="MCBS01022642">
    <property type="protein sequence ID" value="RKF76561.1"/>
    <property type="molecule type" value="Genomic_DNA"/>
</dbReference>
<protein>
    <submittedName>
        <fullName evidence="2">Uncharacterized protein</fullName>
    </submittedName>
</protein>
<evidence type="ECO:0000313" key="2">
    <source>
        <dbReference type="EMBL" id="RKF76561.1"/>
    </source>
</evidence>
<dbReference type="Proteomes" id="UP000285326">
    <property type="component" value="Unassembled WGS sequence"/>
</dbReference>
<dbReference type="AlphaFoldDB" id="A0A420IPU9"/>
<name>A0A420IPU9_9PEZI</name>
<evidence type="ECO:0000256" key="1">
    <source>
        <dbReference type="SAM" id="MobiDB-lite"/>
    </source>
</evidence>
<comment type="caution">
    <text evidence="2">The sequence shown here is derived from an EMBL/GenBank/DDBJ whole genome shotgun (WGS) entry which is preliminary data.</text>
</comment>
<organism evidence="2 3">
    <name type="scientific">Golovinomyces cichoracearum</name>
    <dbReference type="NCBI Taxonomy" id="62708"/>
    <lineage>
        <taxon>Eukaryota</taxon>
        <taxon>Fungi</taxon>
        <taxon>Dikarya</taxon>
        <taxon>Ascomycota</taxon>
        <taxon>Pezizomycotina</taxon>
        <taxon>Leotiomycetes</taxon>
        <taxon>Erysiphales</taxon>
        <taxon>Erysiphaceae</taxon>
        <taxon>Golovinomyces</taxon>
    </lineage>
</organism>
<sequence>MNNTVPETRHRTNPNHETVVTPRSTSIPKGLRALLDTGISPTYD</sequence>
<accession>A0A420IPU9</accession>
<feature type="non-terminal residue" evidence="2">
    <location>
        <position position="44"/>
    </location>
</feature>
<proteinExistence type="predicted"/>
<gene>
    <name evidence="2" type="ORF">GcM1_226059</name>
</gene>